<evidence type="ECO:0008006" key="3">
    <source>
        <dbReference type="Google" id="ProtNLM"/>
    </source>
</evidence>
<organism evidence="1 2">
    <name type="scientific">Exidia glandulosa HHB12029</name>
    <dbReference type="NCBI Taxonomy" id="1314781"/>
    <lineage>
        <taxon>Eukaryota</taxon>
        <taxon>Fungi</taxon>
        <taxon>Dikarya</taxon>
        <taxon>Basidiomycota</taxon>
        <taxon>Agaricomycotina</taxon>
        <taxon>Agaricomycetes</taxon>
        <taxon>Auriculariales</taxon>
        <taxon>Exidiaceae</taxon>
        <taxon>Exidia</taxon>
    </lineage>
</organism>
<dbReference type="InParanoid" id="A0A165LYJ1"/>
<proteinExistence type="predicted"/>
<dbReference type="AlphaFoldDB" id="A0A165LYJ1"/>
<gene>
    <name evidence="1" type="ORF">EXIGLDRAFT_727881</name>
</gene>
<accession>A0A165LYJ1</accession>
<reference evidence="1 2" key="1">
    <citation type="journal article" date="2016" name="Mol. Biol. Evol.">
        <title>Comparative Genomics of Early-Diverging Mushroom-Forming Fungi Provides Insights into the Origins of Lignocellulose Decay Capabilities.</title>
        <authorList>
            <person name="Nagy L.G."/>
            <person name="Riley R."/>
            <person name="Tritt A."/>
            <person name="Adam C."/>
            <person name="Daum C."/>
            <person name="Floudas D."/>
            <person name="Sun H."/>
            <person name="Yadav J.S."/>
            <person name="Pangilinan J."/>
            <person name="Larsson K.H."/>
            <person name="Matsuura K."/>
            <person name="Barry K."/>
            <person name="Labutti K."/>
            <person name="Kuo R."/>
            <person name="Ohm R.A."/>
            <person name="Bhattacharya S.S."/>
            <person name="Shirouzu T."/>
            <person name="Yoshinaga Y."/>
            <person name="Martin F.M."/>
            <person name="Grigoriev I.V."/>
            <person name="Hibbett D.S."/>
        </authorList>
    </citation>
    <scope>NUCLEOTIDE SEQUENCE [LARGE SCALE GENOMIC DNA]</scope>
    <source>
        <strain evidence="1 2">HHB12029</strain>
    </source>
</reference>
<protein>
    <recommendedName>
        <fullName evidence="3">F-box domain-containing protein</fullName>
    </recommendedName>
</protein>
<keyword evidence="2" id="KW-1185">Reference proteome</keyword>
<sequence>MAAPLTRFGDLPAELGIAIVQLAACADTRDALNLILVSSNFRAIVRPVLYRTVRITPRNLLLFEDPTRRKHVTAFTRHIVVHSSLGPQLPIHIAVLCCGQRVQSICCTPPVFQSLSTSPSMPSSRPRVHIVRGIFPLSEVTVHTTGATHLYIERCLLPLTPPITPCNFENAGALTHIILRPWIPRPNALDLIREFAASLSALLDACPNLQRIAVRVHDPARDESENSLILRTELALIGGENGRLYVDAVTLKNCDGVLETLTCDDAVWRE</sequence>
<dbReference type="EMBL" id="KV425918">
    <property type="protein sequence ID" value="KZV98510.1"/>
    <property type="molecule type" value="Genomic_DNA"/>
</dbReference>
<evidence type="ECO:0000313" key="2">
    <source>
        <dbReference type="Proteomes" id="UP000077266"/>
    </source>
</evidence>
<evidence type="ECO:0000313" key="1">
    <source>
        <dbReference type="EMBL" id="KZV98510.1"/>
    </source>
</evidence>
<dbReference type="Proteomes" id="UP000077266">
    <property type="component" value="Unassembled WGS sequence"/>
</dbReference>
<name>A0A165LYJ1_EXIGL</name>